<keyword evidence="2" id="KW-1185">Reference proteome</keyword>
<name>A0A4Y7RYG6_9FIRM</name>
<dbReference type="AlphaFoldDB" id="A0A4Y7RYG6"/>
<reference evidence="1 2" key="1">
    <citation type="journal article" date="2018" name="Environ. Microbiol.">
        <title>Novel energy conservation strategies and behaviour of Pelotomaculum schinkii driving syntrophic propionate catabolism.</title>
        <authorList>
            <person name="Hidalgo-Ahumada C.A.P."/>
            <person name="Nobu M.K."/>
            <person name="Narihiro T."/>
            <person name="Tamaki H."/>
            <person name="Liu W.T."/>
            <person name="Kamagata Y."/>
            <person name="Stams A.J.M."/>
            <person name="Imachi H."/>
            <person name="Sousa D.Z."/>
        </authorList>
    </citation>
    <scope>NUCLEOTIDE SEQUENCE [LARGE SCALE GENOMIC DNA]</scope>
    <source>
        <strain evidence="1 2">MGP</strain>
    </source>
</reference>
<evidence type="ECO:0008006" key="3">
    <source>
        <dbReference type="Google" id="ProtNLM"/>
    </source>
</evidence>
<dbReference type="EMBL" id="QFFZ01000002">
    <property type="protein sequence ID" value="TEB13357.1"/>
    <property type="molecule type" value="Genomic_DNA"/>
</dbReference>
<sequence>MIFEVSAEKIRTFDEFSRSASGRWATHEIIRQKPVSEFIGPALDEISFKMRFDVRFGVNPKEEMDKLLIMCRSGVAETLIIGGLALGVDKWVIKSVTQNWLHFDGAGRCIVGVADVTLEEYVG</sequence>
<gene>
    <name evidence="1" type="ORF">Pmgp_00251</name>
</gene>
<dbReference type="Proteomes" id="UP000297597">
    <property type="component" value="Unassembled WGS sequence"/>
</dbReference>
<dbReference type="Pfam" id="PF06995">
    <property type="entry name" value="Phage_P2_GpU"/>
    <property type="match status" value="1"/>
</dbReference>
<evidence type="ECO:0000313" key="2">
    <source>
        <dbReference type="Proteomes" id="UP000297597"/>
    </source>
</evidence>
<comment type="caution">
    <text evidence="1">The sequence shown here is derived from an EMBL/GenBank/DDBJ whole genome shotgun (WGS) entry which is preliminary data.</text>
</comment>
<evidence type="ECO:0000313" key="1">
    <source>
        <dbReference type="EMBL" id="TEB13357.1"/>
    </source>
</evidence>
<proteinExistence type="predicted"/>
<protein>
    <recommendedName>
        <fullName evidence="3">Phage protein U</fullName>
    </recommendedName>
</protein>
<accession>A0A4Y7RYG6</accession>
<dbReference type="InterPro" id="IPR009734">
    <property type="entry name" value="Myoviridae_GpU"/>
</dbReference>
<dbReference type="RefSeq" id="WP_243119677.1">
    <property type="nucleotide sequence ID" value="NZ_QFFZ01000002.1"/>
</dbReference>
<organism evidence="1 2">
    <name type="scientific">Pelotomaculum propionicicum</name>
    <dbReference type="NCBI Taxonomy" id="258475"/>
    <lineage>
        <taxon>Bacteria</taxon>
        <taxon>Bacillati</taxon>
        <taxon>Bacillota</taxon>
        <taxon>Clostridia</taxon>
        <taxon>Eubacteriales</taxon>
        <taxon>Desulfotomaculaceae</taxon>
        <taxon>Pelotomaculum</taxon>
    </lineage>
</organism>